<gene>
    <name evidence="1" type="ORF">Taro_047848</name>
</gene>
<comment type="caution">
    <text evidence="1">The sequence shown here is derived from an EMBL/GenBank/DDBJ whole genome shotgun (WGS) entry which is preliminary data.</text>
</comment>
<dbReference type="AlphaFoldDB" id="A0A843X4F6"/>
<name>A0A843X4F6_COLES</name>
<keyword evidence="2" id="KW-1185">Reference proteome</keyword>
<organism evidence="1 2">
    <name type="scientific">Colocasia esculenta</name>
    <name type="common">Wild taro</name>
    <name type="synonym">Arum esculentum</name>
    <dbReference type="NCBI Taxonomy" id="4460"/>
    <lineage>
        <taxon>Eukaryota</taxon>
        <taxon>Viridiplantae</taxon>
        <taxon>Streptophyta</taxon>
        <taxon>Embryophyta</taxon>
        <taxon>Tracheophyta</taxon>
        <taxon>Spermatophyta</taxon>
        <taxon>Magnoliopsida</taxon>
        <taxon>Liliopsida</taxon>
        <taxon>Araceae</taxon>
        <taxon>Aroideae</taxon>
        <taxon>Colocasieae</taxon>
        <taxon>Colocasia</taxon>
    </lineage>
</organism>
<sequence>MPTSSCKTTEVPRWGNTPTIKLEGDSIGRRVFGLHTFFVAEASLLYSALPRTGWLTTIRPYRADIGPRSSYIAPIFADDCRGFGFVPENLGLRLAISTTPDSQG</sequence>
<dbReference type="Proteomes" id="UP000652761">
    <property type="component" value="Unassembled WGS sequence"/>
</dbReference>
<reference evidence="1" key="1">
    <citation type="submission" date="2017-07" db="EMBL/GenBank/DDBJ databases">
        <title>Taro Niue Genome Assembly and Annotation.</title>
        <authorList>
            <person name="Atibalentja N."/>
            <person name="Keating K."/>
            <person name="Fields C.J."/>
        </authorList>
    </citation>
    <scope>NUCLEOTIDE SEQUENCE</scope>
    <source>
        <strain evidence="1">Niue_2</strain>
        <tissue evidence="1">Leaf</tissue>
    </source>
</reference>
<evidence type="ECO:0000313" key="1">
    <source>
        <dbReference type="EMBL" id="MQM14918.1"/>
    </source>
</evidence>
<protein>
    <submittedName>
        <fullName evidence="1">Uncharacterized protein</fullName>
    </submittedName>
</protein>
<dbReference type="EMBL" id="NMUH01006283">
    <property type="protein sequence ID" value="MQM14918.1"/>
    <property type="molecule type" value="Genomic_DNA"/>
</dbReference>
<accession>A0A843X4F6</accession>
<proteinExistence type="predicted"/>
<evidence type="ECO:0000313" key="2">
    <source>
        <dbReference type="Proteomes" id="UP000652761"/>
    </source>
</evidence>